<proteinExistence type="predicted"/>
<keyword evidence="1" id="KW-0812">Transmembrane</keyword>
<keyword evidence="1" id="KW-0472">Membrane</keyword>
<feature type="non-terminal residue" evidence="2">
    <location>
        <position position="225"/>
    </location>
</feature>
<evidence type="ECO:0000313" key="3">
    <source>
        <dbReference type="Proteomes" id="UP000268350"/>
    </source>
</evidence>
<feature type="transmembrane region" description="Helical" evidence="1">
    <location>
        <begin position="35"/>
        <end position="64"/>
    </location>
</feature>
<evidence type="ECO:0000256" key="1">
    <source>
        <dbReference type="SAM" id="Phobius"/>
    </source>
</evidence>
<dbReference type="AlphaFoldDB" id="A0A3B0JXC2"/>
<dbReference type="Proteomes" id="UP000268350">
    <property type="component" value="Unassembled WGS sequence"/>
</dbReference>
<accession>A0A3B0JXC2</accession>
<keyword evidence="1" id="KW-1133">Transmembrane helix</keyword>
<sequence>SMLLPPNPALFQSFPFPFPNPQSPFPIPRAHCLTISYFVCLFVCLFVRLFVGCFQTFSCLWFLISVSPVFPSFPFPVSVSRFPFHVYVCYLPPSSRICWASEWERARERYLLLHACTVREHPEEKWSASERERECECEKAIPNTNKHLSPLPSPPYLLPVDRGPDTHPVPHSKARNQKIRAESRNIVHTAEPFLIHQKNKKDKITHLNHHTTLFTTVPRFPSSFL</sequence>
<evidence type="ECO:0000313" key="2">
    <source>
        <dbReference type="EMBL" id="SPP78409.1"/>
    </source>
</evidence>
<feature type="non-terminal residue" evidence="2">
    <location>
        <position position="1"/>
    </location>
</feature>
<organism evidence="2 3">
    <name type="scientific">Drosophila guanche</name>
    <name type="common">Fruit fly</name>
    <dbReference type="NCBI Taxonomy" id="7266"/>
    <lineage>
        <taxon>Eukaryota</taxon>
        <taxon>Metazoa</taxon>
        <taxon>Ecdysozoa</taxon>
        <taxon>Arthropoda</taxon>
        <taxon>Hexapoda</taxon>
        <taxon>Insecta</taxon>
        <taxon>Pterygota</taxon>
        <taxon>Neoptera</taxon>
        <taxon>Endopterygota</taxon>
        <taxon>Diptera</taxon>
        <taxon>Brachycera</taxon>
        <taxon>Muscomorpha</taxon>
        <taxon>Ephydroidea</taxon>
        <taxon>Drosophilidae</taxon>
        <taxon>Drosophila</taxon>
        <taxon>Sophophora</taxon>
    </lineage>
</organism>
<reference evidence="3" key="1">
    <citation type="submission" date="2018-01" db="EMBL/GenBank/DDBJ databases">
        <authorList>
            <person name="Alioto T."/>
            <person name="Alioto T."/>
        </authorList>
    </citation>
    <scope>NUCLEOTIDE SEQUENCE [LARGE SCALE GENOMIC DNA]</scope>
</reference>
<gene>
    <name evidence="2" type="ORF">DGUA_6G011052</name>
</gene>
<dbReference type="EMBL" id="OUUW01000003">
    <property type="protein sequence ID" value="SPP78409.1"/>
    <property type="molecule type" value="Genomic_DNA"/>
</dbReference>
<keyword evidence="3" id="KW-1185">Reference proteome</keyword>
<protein>
    <submittedName>
        <fullName evidence="2">Uncharacterized protein</fullName>
    </submittedName>
</protein>
<name>A0A3B0JXC2_DROGU</name>